<dbReference type="PANTHER" id="PTHR30250:SF11">
    <property type="entry name" value="O-ANTIGEN TRANSPORTER-RELATED"/>
    <property type="match status" value="1"/>
</dbReference>
<feature type="transmembrane region" description="Helical" evidence="7">
    <location>
        <begin position="62"/>
        <end position="85"/>
    </location>
</feature>
<keyword evidence="4 7" id="KW-1133">Transmembrane helix</keyword>
<dbReference type="Proteomes" id="UP000298213">
    <property type="component" value="Unassembled WGS sequence"/>
</dbReference>
<dbReference type="PANTHER" id="PTHR30250">
    <property type="entry name" value="PST FAMILY PREDICTED COLANIC ACID TRANSPORTER"/>
    <property type="match status" value="1"/>
</dbReference>
<feature type="transmembrane region" description="Helical" evidence="7">
    <location>
        <begin position="116"/>
        <end position="136"/>
    </location>
</feature>
<gene>
    <name evidence="8" type="ORF">E2493_18210</name>
</gene>
<protein>
    <submittedName>
        <fullName evidence="8">Lipopolysaccharide biosynthesis protein</fullName>
    </submittedName>
</protein>
<feature type="transmembrane region" description="Helical" evidence="7">
    <location>
        <begin position="156"/>
        <end position="178"/>
    </location>
</feature>
<feature type="transmembrane region" description="Helical" evidence="7">
    <location>
        <begin position="341"/>
        <end position="361"/>
    </location>
</feature>
<keyword evidence="2" id="KW-1003">Cell membrane</keyword>
<dbReference type="AlphaFoldDB" id="A0A4Y8ZLD8"/>
<evidence type="ECO:0000256" key="6">
    <source>
        <dbReference type="SAM" id="MobiDB-lite"/>
    </source>
</evidence>
<feature type="transmembrane region" description="Helical" evidence="7">
    <location>
        <begin position="190"/>
        <end position="209"/>
    </location>
</feature>
<sequence>MGALRPLPPDRRNRPDPDRRVSTPPDAAAADGEITRGDVARGAGLAGLARLSALVEALAQPIYTWLFGLAGYGVYAGLWGAVNLLSNIVDLSMTSALQRIVPAEDDEERIHGVVKAALLMAMAAAVLIALLISWQADAVAAIFPEEGLGEDLPRKIAIFIWALPLWTFIEVATSAARARRAFGPEIRIRLFWEQIARVVFAIGVFLIGLRSLGLVVAHLCSLALTATLCVALLGRYYSLRRLVRASLPRPQIRALLWTGLALLPAAVSRRLLIDAPPFVLNLTTGPAAAGLFEIARKISTVPLAVRQAFQYVMAPLASAQAGIDRARIAPLYHFASRVSTALVVPLAGLLIFAGTDILSLYRHEARAALPLLYILVTARGIEAIVGPATPIVEMTGHRILPLVNSLVGVLVWALVALLLVPRHGALGMAVAVAVATVVIAYAATLELQLSDRLSPFDRKLFQGLAAALAGDGLMATAEYWLDGPVRFGLVTCLWAGTSWLALRFGLTRPDRQALGKLSRKLRLV</sequence>
<comment type="caution">
    <text evidence="8">The sequence shown here is derived from an EMBL/GenBank/DDBJ whole genome shotgun (WGS) entry which is preliminary data.</text>
</comment>
<feature type="transmembrane region" description="Helical" evidence="7">
    <location>
        <begin position="426"/>
        <end position="448"/>
    </location>
</feature>
<organism evidence="8 9">
    <name type="scientific">Sphingomonas parva</name>
    <dbReference type="NCBI Taxonomy" id="2555898"/>
    <lineage>
        <taxon>Bacteria</taxon>
        <taxon>Pseudomonadati</taxon>
        <taxon>Pseudomonadota</taxon>
        <taxon>Alphaproteobacteria</taxon>
        <taxon>Sphingomonadales</taxon>
        <taxon>Sphingomonadaceae</taxon>
        <taxon>Sphingomonas</taxon>
    </lineage>
</organism>
<evidence type="ECO:0000256" key="3">
    <source>
        <dbReference type="ARBA" id="ARBA00022692"/>
    </source>
</evidence>
<feature type="transmembrane region" description="Helical" evidence="7">
    <location>
        <begin position="399"/>
        <end position="420"/>
    </location>
</feature>
<proteinExistence type="predicted"/>
<name>A0A4Y8ZLD8_9SPHN</name>
<feature type="compositionally biased region" description="Basic and acidic residues" evidence="6">
    <location>
        <begin position="8"/>
        <end position="21"/>
    </location>
</feature>
<dbReference type="GO" id="GO:0005886">
    <property type="term" value="C:plasma membrane"/>
    <property type="evidence" value="ECO:0007669"/>
    <property type="project" value="UniProtKB-SubCell"/>
</dbReference>
<reference evidence="8 9" key="1">
    <citation type="submission" date="2019-03" db="EMBL/GenBank/DDBJ databases">
        <title>Genome sequence of Sphingomonas sp. 17J27-24.</title>
        <authorList>
            <person name="Kim M."/>
            <person name="Maeng S."/>
            <person name="Sathiyaraj S."/>
        </authorList>
    </citation>
    <scope>NUCLEOTIDE SEQUENCE [LARGE SCALE GENOMIC DNA]</scope>
    <source>
        <strain evidence="8 9">17J27-24</strain>
    </source>
</reference>
<keyword evidence="3 7" id="KW-0812">Transmembrane</keyword>
<evidence type="ECO:0000313" key="9">
    <source>
        <dbReference type="Proteomes" id="UP000298213"/>
    </source>
</evidence>
<evidence type="ECO:0000256" key="4">
    <source>
        <dbReference type="ARBA" id="ARBA00022989"/>
    </source>
</evidence>
<keyword evidence="5 7" id="KW-0472">Membrane</keyword>
<evidence type="ECO:0000313" key="8">
    <source>
        <dbReference type="EMBL" id="TFI56818.1"/>
    </source>
</evidence>
<feature type="transmembrane region" description="Helical" evidence="7">
    <location>
        <begin position="487"/>
        <end position="506"/>
    </location>
</feature>
<keyword evidence="9" id="KW-1185">Reference proteome</keyword>
<feature type="transmembrane region" description="Helical" evidence="7">
    <location>
        <begin position="254"/>
        <end position="273"/>
    </location>
</feature>
<evidence type="ECO:0000256" key="7">
    <source>
        <dbReference type="SAM" id="Phobius"/>
    </source>
</evidence>
<feature type="transmembrane region" description="Helical" evidence="7">
    <location>
        <begin position="215"/>
        <end position="233"/>
    </location>
</feature>
<dbReference type="Pfam" id="PF13440">
    <property type="entry name" value="Polysacc_synt_3"/>
    <property type="match status" value="1"/>
</dbReference>
<dbReference type="OrthoDB" id="7417248at2"/>
<accession>A0A4Y8ZLD8</accession>
<evidence type="ECO:0000256" key="1">
    <source>
        <dbReference type="ARBA" id="ARBA00004651"/>
    </source>
</evidence>
<dbReference type="EMBL" id="SPDV01000051">
    <property type="protein sequence ID" value="TFI56818.1"/>
    <property type="molecule type" value="Genomic_DNA"/>
</dbReference>
<comment type="subcellular location">
    <subcellularLocation>
        <location evidence="1">Cell membrane</location>
        <topology evidence="1">Multi-pass membrane protein</topology>
    </subcellularLocation>
</comment>
<evidence type="ECO:0000256" key="2">
    <source>
        <dbReference type="ARBA" id="ARBA00022475"/>
    </source>
</evidence>
<feature type="region of interest" description="Disordered" evidence="6">
    <location>
        <begin position="1"/>
        <end position="30"/>
    </location>
</feature>
<evidence type="ECO:0000256" key="5">
    <source>
        <dbReference type="ARBA" id="ARBA00023136"/>
    </source>
</evidence>
<dbReference type="InterPro" id="IPR050833">
    <property type="entry name" value="Poly_Biosynth_Transport"/>
</dbReference>